<dbReference type="InterPro" id="IPR036691">
    <property type="entry name" value="Endo/exonu/phosph_ase_sf"/>
</dbReference>
<name>A0ABN9UQG8_9DINO</name>
<dbReference type="SUPFAM" id="SSF56219">
    <property type="entry name" value="DNase I-like"/>
    <property type="match status" value="1"/>
</dbReference>
<feature type="compositionally biased region" description="Low complexity" evidence="2">
    <location>
        <begin position="271"/>
        <end position="285"/>
    </location>
</feature>
<comment type="caution">
    <text evidence="3">The sequence shown here is derived from an EMBL/GenBank/DDBJ whole genome shotgun (WGS) entry which is preliminary data.</text>
</comment>
<evidence type="ECO:0000313" key="3">
    <source>
        <dbReference type="EMBL" id="CAK0862233.1"/>
    </source>
</evidence>
<sequence>MASGLQWHCGQCGCRNNEGRARCRQAGCVGQRPGKQPSTWESSPRGRWADGPPPGKQTPWHVRLVEPRRAGRRRGGGGGQADGSGGGGSGGGKACSDEKLDEMVAYDEQQWEHVKPWCPKSVQDKVEHRRRLRAVGGKLSLDGSKLAAKADQAAKAVLAAHAKCDKAKEQASRASQALGAAQEELEKKKKAELERAQEEVKKEYCAPRASVRAVMEKVKLVQTNSTGKSSDEMLAEAWKLVHEVLEVATAASGGASPRRRPLPKARPRPLRLPSSPAPAAAERAAPSPPLAARRQRTWIRARSWVSSPRVTLLACCLSWLTTASASAPWRASPRWPRSLNGGGQEHKTGTMLPHGGRHWRCLSVNATAYSSFETHLERRDLRLADLARVQETHLGEERGREMEGQLQRLGWHARATPGSGVRPGHPGSGGLPMMAPKRLAVGSFEGDAPSAVVPARAAVLRVNAVCPGGIAWGNVYLLSGVGLCQENLGALGRLAERLVTLGKPFVAAGDWNLEPSELADSPFLRRVRGAVVAPARGTCEPALRVLDYFVVSQHLVKARGEVLRGWAVTPHWPAQLTIRSGDIDTWARVPSGRREPRWRPRVPTRPGSTSSAARSRSWWARAG</sequence>
<keyword evidence="4" id="KW-1185">Reference proteome</keyword>
<organism evidence="3 4">
    <name type="scientific">Prorocentrum cordatum</name>
    <dbReference type="NCBI Taxonomy" id="2364126"/>
    <lineage>
        <taxon>Eukaryota</taxon>
        <taxon>Sar</taxon>
        <taxon>Alveolata</taxon>
        <taxon>Dinophyceae</taxon>
        <taxon>Prorocentrales</taxon>
        <taxon>Prorocentraceae</taxon>
        <taxon>Prorocentrum</taxon>
    </lineage>
</organism>
<feature type="compositionally biased region" description="Basic residues" evidence="2">
    <location>
        <begin position="257"/>
        <end position="269"/>
    </location>
</feature>
<feature type="compositionally biased region" description="Gly residues" evidence="2">
    <location>
        <begin position="76"/>
        <end position="93"/>
    </location>
</feature>
<feature type="region of interest" description="Disordered" evidence="2">
    <location>
        <begin position="591"/>
        <end position="623"/>
    </location>
</feature>
<feature type="region of interest" description="Disordered" evidence="2">
    <location>
        <begin position="27"/>
        <end position="96"/>
    </location>
</feature>
<dbReference type="Gene3D" id="3.60.10.10">
    <property type="entry name" value="Endonuclease/exonuclease/phosphatase"/>
    <property type="match status" value="1"/>
</dbReference>
<evidence type="ECO:0000313" key="4">
    <source>
        <dbReference type="Proteomes" id="UP001189429"/>
    </source>
</evidence>
<reference evidence="3" key="1">
    <citation type="submission" date="2023-10" db="EMBL/GenBank/DDBJ databases">
        <authorList>
            <person name="Chen Y."/>
            <person name="Shah S."/>
            <person name="Dougan E. K."/>
            <person name="Thang M."/>
            <person name="Chan C."/>
        </authorList>
    </citation>
    <scope>NUCLEOTIDE SEQUENCE [LARGE SCALE GENOMIC DNA]</scope>
</reference>
<accession>A0ABN9UQG8</accession>
<dbReference type="EMBL" id="CAUYUJ010016138">
    <property type="protein sequence ID" value="CAK0862233.1"/>
    <property type="molecule type" value="Genomic_DNA"/>
</dbReference>
<proteinExistence type="predicted"/>
<keyword evidence="1" id="KW-0175">Coiled coil</keyword>
<feature type="region of interest" description="Disordered" evidence="2">
    <location>
        <begin position="251"/>
        <end position="292"/>
    </location>
</feature>
<feature type="coiled-coil region" evidence="1">
    <location>
        <begin position="164"/>
        <end position="206"/>
    </location>
</feature>
<protein>
    <recommendedName>
        <fullName evidence="5">Endonuclease/exonuclease/phosphatase domain-containing protein</fullName>
    </recommendedName>
</protein>
<evidence type="ECO:0008006" key="5">
    <source>
        <dbReference type="Google" id="ProtNLM"/>
    </source>
</evidence>
<evidence type="ECO:0000256" key="1">
    <source>
        <dbReference type="SAM" id="Coils"/>
    </source>
</evidence>
<feature type="compositionally biased region" description="Low complexity" evidence="2">
    <location>
        <begin position="610"/>
        <end position="623"/>
    </location>
</feature>
<evidence type="ECO:0000256" key="2">
    <source>
        <dbReference type="SAM" id="MobiDB-lite"/>
    </source>
</evidence>
<dbReference type="Proteomes" id="UP001189429">
    <property type="component" value="Unassembled WGS sequence"/>
</dbReference>
<gene>
    <name evidence="3" type="ORF">PCOR1329_LOCUS50703</name>
</gene>